<feature type="domain" description="Glycosyltransferase 2-like" evidence="1">
    <location>
        <begin position="253"/>
        <end position="425"/>
    </location>
</feature>
<sequence length="531" mass="60592">MLLASLSQFLIYRKQFKRLTKELSFRKNCETAQCRFFYLKRWLLKVANLTQLTPQQLVAAFYKITQQQGIDQADYQLWLACQPQSVFSDSMDTQDFISLLGKGDQLNPECQALIAKTFHLQPQVLLIYTDHDALDSAGVRSRPCFKPDWNPDLFYSFNYLGSSVFVRRAWYLSLNLPAELEIEAFLWQVLPSLQPQQIVHLPMIGYHRCQANLASPKLDLSMLQLAGAKVQAGLIEQSRRWLFPLPKALPQVSLIIPTKDQLPLLKACIQSILEKTQYPHYEILIVNNNSQEPETLSWLESIQKQSYKIKVLVYSQAFNYSAINNFAVKKAQGSIIGLINNDIEVINPEWLTEMISQACRAEIGCVGAKLYYPDGRIQHAGVILGSGGGSGHAHRYYPREAEGYQGRLKLVQNFTAVTGACLIVRKQLYEAVGGLNEIDLPIAWSDIDLCLKIKQLGYRNLWTPYAELYHHESVSRGRDKSKAQRRRYLAETAYMHRTWQSLMYQDPCYNPNLTVTGEGFGLGLPLHLCQN</sequence>
<protein>
    <submittedName>
        <fullName evidence="2">Glycosyltransferase, GT2 family</fullName>
    </submittedName>
</protein>
<dbReference type="PANTHER" id="PTHR43179">
    <property type="entry name" value="RHAMNOSYLTRANSFERASE WBBL"/>
    <property type="match status" value="1"/>
</dbReference>
<keyword evidence="3" id="KW-1185">Reference proteome</keyword>
<dbReference type="InterPro" id="IPR001173">
    <property type="entry name" value="Glyco_trans_2-like"/>
</dbReference>
<dbReference type="Pfam" id="PF00535">
    <property type="entry name" value="Glycos_transf_2"/>
    <property type="match status" value="1"/>
</dbReference>
<dbReference type="CDD" id="cd04186">
    <property type="entry name" value="GT_2_like_c"/>
    <property type="match status" value="1"/>
</dbReference>
<dbReference type="Proteomes" id="UP000190460">
    <property type="component" value="Unassembled WGS sequence"/>
</dbReference>
<dbReference type="SUPFAM" id="SSF53448">
    <property type="entry name" value="Nucleotide-diphospho-sugar transferases"/>
    <property type="match status" value="2"/>
</dbReference>
<dbReference type="EMBL" id="FUYB01000012">
    <property type="protein sequence ID" value="SKA83900.1"/>
    <property type="molecule type" value="Genomic_DNA"/>
</dbReference>
<dbReference type="AlphaFoldDB" id="A0A1T4X2S8"/>
<evidence type="ECO:0000259" key="1">
    <source>
        <dbReference type="Pfam" id="PF00535"/>
    </source>
</evidence>
<dbReference type="Gene3D" id="3.90.550.10">
    <property type="entry name" value="Spore Coat Polysaccharide Biosynthesis Protein SpsA, Chain A"/>
    <property type="match status" value="2"/>
</dbReference>
<proteinExistence type="predicted"/>
<gene>
    <name evidence="2" type="ORF">SAMN02745130_02447</name>
</gene>
<dbReference type="STRING" id="92487.SAMN02745130_02447"/>
<evidence type="ECO:0000313" key="3">
    <source>
        <dbReference type="Proteomes" id="UP000190460"/>
    </source>
</evidence>
<dbReference type="GO" id="GO:0016740">
    <property type="term" value="F:transferase activity"/>
    <property type="evidence" value="ECO:0007669"/>
    <property type="project" value="UniProtKB-KW"/>
</dbReference>
<keyword evidence="2" id="KW-0808">Transferase</keyword>
<dbReference type="InterPro" id="IPR029044">
    <property type="entry name" value="Nucleotide-diphossugar_trans"/>
</dbReference>
<dbReference type="PANTHER" id="PTHR43179:SF7">
    <property type="entry name" value="RHAMNOSYLTRANSFERASE WBBL"/>
    <property type="match status" value="1"/>
</dbReference>
<organism evidence="2 3">
    <name type="scientific">Thiothrix eikelboomii</name>
    <dbReference type="NCBI Taxonomy" id="92487"/>
    <lineage>
        <taxon>Bacteria</taxon>
        <taxon>Pseudomonadati</taxon>
        <taxon>Pseudomonadota</taxon>
        <taxon>Gammaproteobacteria</taxon>
        <taxon>Thiotrichales</taxon>
        <taxon>Thiotrichaceae</taxon>
        <taxon>Thiothrix</taxon>
    </lineage>
</organism>
<name>A0A1T4X2S8_9GAMM</name>
<evidence type="ECO:0000313" key="2">
    <source>
        <dbReference type="EMBL" id="SKA83900.1"/>
    </source>
</evidence>
<reference evidence="2 3" key="1">
    <citation type="submission" date="2017-02" db="EMBL/GenBank/DDBJ databases">
        <authorList>
            <person name="Peterson S.W."/>
        </authorList>
    </citation>
    <scope>NUCLEOTIDE SEQUENCE [LARGE SCALE GENOMIC DNA]</scope>
    <source>
        <strain evidence="2 3">ATCC 49788</strain>
    </source>
</reference>
<accession>A0A1T4X2S8</accession>